<feature type="domain" description="Hyaluronan/mRNA-binding protein" evidence="2">
    <location>
        <begin position="96"/>
        <end position="186"/>
    </location>
</feature>
<protein>
    <recommendedName>
        <fullName evidence="2">Hyaluronan/mRNA-binding protein domain-containing protein</fullName>
    </recommendedName>
</protein>
<dbReference type="GO" id="GO:0005737">
    <property type="term" value="C:cytoplasm"/>
    <property type="evidence" value="ECO:0007669"/>
    <property type="project" value="TreeGrafter"/>
</dbReference>
<keyword evidence="4" id="KW-1185">Reference proteome</keyword>
<name>A0A068S2G3_9FUNG</name>
<dbReference type="OrthoDB" id="5390558at2759"/>
<dbReference type="VEuPathDB" id="FungiDB:LCOR_07570.1"/>
<dbReference type="SMART" id="SM01233">
    <property type="entry name" value="HABP4_PAI-RBP1"/>
    <property type="match status" value="1"/>
</dbReference>
<evidence type="ECO:0000259" key="2">
    <source>
        <dbReference type="SMART" id="SM01233"/>
    </source>
</evidence>
<dbReference type="InterPro" id="IPR006861">
    <property type="entry name" value="HABP4_PAIRBP1-bd"/>
</dbReference>
<dbReference type="GO" id="GO:0003723">
    <property type="term" value="F:RNA binding"/>
    <property type="evidence" value="ECO:0007669"/>
    <property type="project" value="InterPro"/>
</dbReference>
<dbReference type="Proteomes" id="UP000027586">
    <property type="component" value="Unassembled WGS sequence"/>
</dbReference>
<proteinExistence type="predicted"/>
<dbReference type="GO" id="GO:0005634">
    <property type="term" value="C:nucleus"/>
    <property type="evidence" value="ECO:0007669"/>
    <property type="project" value="TreeGrafter"/>
</dbReference>
<sequence length="286" mass="30982">MSTFSSNRFDALLGGEEGETDKLGNTKPLKKSEEPPRTRREAMNRKPHTRVAVSPPSRRGRDREAGSGGGDAFDTGSQQSGGPAFSNRTDETRPRRGRKFDRHSGTGFVDSEKKINQGWGHAETAQEDAETDMPTADDPAGEGTGGGSGTATPAEPNYKTLDEYKSEEPGLEERFRRLNARPANEGTDESQWKNAVPLSRSEEDDVYFTSTKEKESQKKSKAKKEKVFLPIEHPPHRPAGRGGERRGGRGGRGGRGRGGRGGRGRGGREFANVNLSDANAFPTLGA</sequence>
<feature type="compositionally biased region" description="Basic and acidic residues" evidence="1">
    <location>
        <begin position="20"/>
        <end position="44"/>
    </location>
</feature>
<dbReference type="PANTHER" id="PTHR12299:SF17">
    <property type="entry name" value="AT19571P-RELATED"/>
    <property type="match status" value="1"/>
</dbReference>
<dbReference type="EMBL" id="CBTN010000038">
    <property type="protein sequence ID" value="CDH56538.1"/>
    <property type="molecule type" value="Genomic_DNA"/>
</dbReference>
<dbReference type="AlphaFoldDB" id="A0A068S2G3"/>
<gene>
    <name evidence="3" type="ORF">LCOR_07570.1</name>
</gene>
<feature type="region of interest" description="Disordered" evidence="1">
    <location>
        <begin position="1"/>
        <end position="286"/>
    </location>
</feature>
<dbReference type="PANTHER" id="PTHR12299">
    <property type="entry name" value="HYALURONIC ACID-BINDING PROTEIN 4"/>
    <property type="match status" value="1"/>
</dbReference>
<accession>A0A068S2G3</accession>
<dbReference type="STRING" id="1263082.A0A068S2G3"/>
<evidence type="ECO:0000313" key="3">
    <source>
        <dbReference type="EMBL" id="CDH56538.1"/>
    </source>
</evidence>
<evidence type="ECO:0000313" key="4">
    <source>
        <dbReference type="Proteomes" id="UP000027586"/>
    </source>
</evidence>
<evidence type="ECO:0000256" key="1">
    <source>
        <dbReference type="SAM" id="MobiDB-lite"/>
    </source>
</evidence>
<organism evidence="3 4">
    <name type="scientific">Lichtheimia corymbifera JMRC:FSU:9682</name>
    <dbReference type="NCBI Taxonomy" id="1263082"/>
    <lineage>
        <taxon>Eukaryota</taxon>
        <taxon>Fungi</taxon>
        <taxon>Fungi incertae sedis</taxon>
        <taxon>Mucoromycota</taxon>
        <taxon>Mucoromycotina</taxon>
        <taxon>Mucoromycetes</taxon>
        <taxon>Mucorales</taxon>
        <taxon>Lichtheimiaceae</taxon>
        <taxon>Lichtheimia</taxon>
    </lineage>
</organism>
<feature type="compositionally biased region" description="Basic and acidic residues" evidence="1">
    <location>
        <begin position="160"/>
        <end position="176"/>
    </location>
</feature>
<comment type="caution">
    <text evidence="3">The sequence shown here is derived from an EMBL/GenBank/DDBJ whole genome shotgun (WGS) entry which is preliminary data.</text>
</comment>
<dbReference type="Gene3D" id="6.10.140.1040">
    <property type="match status" value="1"/>
</dbReference>
<reference evidence="3" key="1">
    <citation type="submission" date="2013-08" db="EMBL/GenBank/DDBJ databases">
        <title>Gene expansion shapes genome architecture in the human pathogen Lichtheimia corymbifera: an evolutionary genomics analysis in the ancient terrestrial Mucorales (Mucoromycotina).</title>
        <authorList>
            <person name="Schwartze V.U."/>
            <person name="Winter S."/>
            <person name="Shelest E."/>
            <person name="Marcet-Houben M."/>
            <person name="Horn F."/>
            <person name="Wehner S."/>
            <person name="Hoffmann K."/>
            <person name="Riege K."/>
            <person name="Sammeth M."/>
            <person name="Nowrousian M."/>
            <person name="Valiante V."/>
            <person name="Linde J."/>
            <person name="Jacobsen I.D."/>
            <person name="Marz M."/>
            <person name="Brakhage A.A."/>
            <person name="Gabaldon T."/>
            <person name="Bocker S."/>
            <person name="Voigt K."/>
        </authorList>
    </citation>
    <scope>NUCLEOTIDE SEQUENCE [LARGE SCALE GENOMIC DNA]</scope>
    <source>
        <strain evidence="3">FSU 9682</strain>
    </source>
</reference>
<feature type="compositionally biased region" description="Basic residues" evidence="1">
    <location>
        <begin position="248"/>
        <end position="265"/>
    </location>
</feature>
<dbReference type="InterPro" id="IPR039764">
    <property type="entry name" value="HABP4/SERBP1-like"/>
</dbReference>